<dbReference type="PROSITE" id="PS51257">
    <property type="entry name" value="PROKAR_LIPOPROTEIN"/>
    <property type="match status" value="1"/>
</dbReference>
<name>A0A3G2YS94_9CAUD</name>
<dbReference type="Proteomes" id="UP000269553">
    <property type="component" value="Segment"/>
</dbReference>
<reference evidence="1 2" key="1">
    <citation type="submission" date="2018-09" db="EMBL/GenBank/DDBJ databases">
        <authorList>
            <person name="Day A."/>
            <person name="Monson R.E."/>
            <person name="Salmond G.P.C."/>
        </authorList>
    </citation>
    <scope>NUCLEOTIDE SEQUENCE [LARGE SCALE GENOMIC DNA]</scope>
</reference>
<evidence type="ECO:0000313" key="2">
    <source>
        <dbReference type="Proteomes" id="UP000269553"/>
    </source>
</evidence>
<proteinExistence type="predicted"/>
<dbReference type="EMBL" id="MH929319">
    <property type="protein sequence ID" value="AYP28361.1"/>
    <property type="molecule type" value="Genomic_DNA"/>
</dbReference>
<protein>
    <recommendedName>
        <fullName evidence="3">Lipoprotein</fullName>
    </recommendedName>
</protein>
<evidence type="ECO:0008006" key="3">
    <source>
        <dbReference type="Google" id="ProtNLM"/>
    </source>
</evidence>
<sequence>MSESVLKVIMVCMCLIIGAFLASCSDSDGATKVLEKQGYTNIQTDGHAFFSCPKDYSVTTKFEATAPNGQPVKGAVCRGYLFRNSIVSIEE</sequence>
<evidence type="ECO:0000313" key="1">
    <source>
        <dbReference type="EMBL" id="AYP28361.1"/>
    </source>
</evidence>
<keyword evidence="2" id="KW-1185">Reference proteome</keyword>
<organism evidence="1 2">
    <name type="scientific">Serratia phage vB_SmaA_3M</name>
    <dbReference type="NCBI Taxonomy" id="2419930"/>
    <lineage>
        <taxon>Viruses</taxon>
        <taxon>Duplodnaviria</taxon>
        <taxon>Heunggongvirae</taxon>
        <taxon>Uroviricota</taxon>
        <taxon>Caudoviricetes</taxon>
        <taxon>Pantevenvirales</taxon>
        <taxon>Ackermannviridae</taxon>
        <taxon>Miltonvirus</taxon>
        <taxon>Miltonvirus 3M</taxon>
    </lineage>
</organism>
<gene>
    <name evidence="1" type="ORF">3M_105</name>
</gene>
<accession>A0A3G2YS94</accession>